<keyword evidence="3" id="KW-1185">Reference proteome</keyword>
<dbReference type="Proteomes" id="UP000249218">
    <property type="component" value="Unassembled WGS sequence"/>
</dbReference>
<reference evidence="2 3" key="1">
    <citation type="journal article" date="2017" name="BMC Biol.">
        <title>Genomic innovations, transcriptional plasticity and gene loss underlying the evolution and divergence of two highly polyphagous and invasive Helicoverpa pest species.</title>
        <authorList>
            <person name="Pearce S.L."/>
            <person name="Clarke D.F."/>
            <person name="East P.D."/>
            <person name="Elfekih S."/>
            <person name="Gordon K.H."/>
            <person name="Jermiin L.S."/>
            <person name="McGaughran A."/>
            <person name="Oakeshott J.G."/>
            <person name="Papanikolaou A."/>
            <person name="Perera O.P."/>
            <person name="Rane R.V."/>
            <person name="Richards S."/>
            <person name="Tay W.T."/>
            <person name="Walsh T.K."/>
            <person name="Anderson A."/>
            <person name="Anderson C.J."/>
            <person name="Asgari S."/>
            <person name="Board P.G."/>
            <person name="Bretschneider A."/>
            <person name="Campbell P.M."/>
            <person name="Chertemps T."/>
            <person name="Christeller J.T."/>
            <person name="Coppin C.W."/>
            <person name="Downes S.J."/>
            <person name="Duan G."/>
            <person name="Farnsworth C.A."/>
            <person name="Good R.T."/>
            <person name="Han L.B."/>
            <person name="Han Y.C."/>
            <person name="Hatje K."/>
            <person name="Horne I."/>
            <person name="Huang Y.P."/>
            <person name="Hughes D.S."/>
            <person name="Jacquin-Joly E."/>
            <person name="James W."/>
            <person name="Jhangiani S."/>
            <person name="Kollmar M."/>
            <person name="Kuwar S.S."/>
            <person name="Li S."/>
            <person name="Liu N.Y."/>
            <person name="Maibeche M.T."/>
            <person name="Miller J.R."/>
            <person name="Montagne N."/>
            <person name="Perry T."/>
            <person name="Qu J."/>
            <person name="Song S.V."/>
            <person name="Sutton G.G."/>
            <person name="Vogel H."/>
            <person name="Walenz B.P."/>
            <person name="Xu W."/>
            <person name="Zhang H.J."/>
            <person name="Zou Z."/>
            <person name="Batterham P."/>
            <person name="Edwards O.R."/>
            <person name="Feyereisen R."/>
            <person name="Gibbs R.A."/>
            <person name="Heckel D.G."/>
            <person name="McGrath A."/>
            <person name="Robin C."/>
            <person name="Scherer S.E."/>
            <person name="Worley K.C."/>
            <person name="Wu Y.D."/>
        </authorList>
    </citation>
    <scope>NUCLEOTIDE SEQUENCE [LARGE SCALE GENOMIC DNA]</scope>
    <source>
        <strain evidence="2">Harm_GR_Male_#8</strain>
        <tissue evidence="2">Whole organism</tissue>
    </source>
</reference>
<evidence type="ECO:0000256" key="1">
    <source>
        <dbReference type="SAM" id="SignalP"/>
    </source>
</evidence>
<gene>
    <name evidence="2" type="primary">HaOG207394</name>
    <name evidence="2" type="ORF">B5X24_HaOG207394</name>
</gene>
<accession>A0A2W1BSD5</accession>
<organism evidence="2 3">
    <name type="scientific">Helicoverpa armigera</name>
    <name type="common">Cotton bollworm</name>
    <name type="synonym">Heliothis armigera</name>
    <dbReference type="NCBI Taxonomy" id="29058"/>
    <lineage>
        <taxon>Eukaryota</taxon>
        <taxon>Metazoa</taxon>
        <taxon>Ecdysozoa</taxon>
        <taxon>Arthropoda</taxon>
        <taxon>Hexapoda</taxon>
        <taxon>Insecta</taxon>
        <taxon>Pterygota</taxon>
        <taxon>Neoptera</taxon>
        <taxon>Endopterygota</taxon>
        <taxon>Lepidoptera</taxon>
        <taxon>Glossata</taxon>
        <taxon>Ditrysia</taxon>
        <taxon>Noctuoidea</taxon>
        <taxon>Noctuidae</taxon>
        <taxon>Heliothinae</taxon>
        <taxon>Helicoverpa</taxon>
    </lineage>
</organism>
<feature type="signal peptide" evidence="1">
    <location>
        <begin position="1"/>
        <end position="16"/>
    </location>
</feature>
<evidence type="ECO:0008006" key="4">
    <source>
        <dbReference type="Google" id="ProtNLM"/>
    </source>
</evidence>
<proteinExistence type="predicted"/>
<name>A0A2W1BSD5_HELAM</name>
<evidence type="ECO:0000313" key="3">
    <source>
        <dbReference type="Proteomes" id="UP000249218"/>
    </source>
</evidence>
<dbReference type="EMBL" id="KZ150035">
    <property type="protein sequence ID" value="PZC74643.1"/>
    <property type="molecule type" value="Genomic_DNA"/>
</dbReference>
<feature type="chain" id="PRO_5016050736" description="P-type domain-containing protein" evidence="1">
    <location>
        <begin position="17"/>
        <end position="138"/>
    </location>
</feature>
<protein>
    <recommendedName>
        <fullName evidence="4">P-type domain-containing protein</fullName>
    </recommendedName>
</protein>
<keyword evidence="1" id="KW-0732">Signal</keyword>
<dbReference type="AlphaFoldDB" id="A0A2W1BSD5"/>
<sequence>MLKLFIFIIVIVKIRNQLLPVIPVNSKCPPEFEKNNTLCEEEDVKVLPLYTNKQLKVNTNQGSNYCPEGVRWCQDEPDYKSDEDRPGSNDADFCPEGVRWCQKTRRARVFAHWIRKTLLTKVPNLLNDGLSVMTRDSK</sequence>
<evidence type="ECO:0000313" key="2">
    <source>
        <dbReference type="EMBL" id="PZC74643.1"/>
    </source>
</evidence>